<dbReference type="AlphaFoldDB" id="A0AAV0GVR0"/>
<comment type="caution">
    <text evidence="1">The sequence shown here is derived from an EMBL/GenBank/DDBJ whole genome shotgun (WGS) entry which is preliminary data.</text>
</comment>
<proteinExistence type="predicted"/>
<protein>
    <submittedName>
        <fullName evidence="1">Uncharacterized protein</fullName>
    </submittedName>
</protein>
<evidence type="ECO:0000313" key="1">
    <source>
        <dbReference type="EMBL" id="CAI0376464.1"/>
    </source>
</evidence>
<keyword evidence="2" id="KW-1185">Reference proteome</keyword>
<gene>
    <name evidence="1" type="ORF">LITE_LOCUS1028</name>
</gene>
<dbReference type="Proteomes" id="UP001154282">
    <property type="component" value="Unassembled WGS sequence"/>
</dbReference>
<reference evidence="1" key="1">
    <citation type="submission" date="2022-08" db="EMBL/GenBank/DDBJ databases">
        <authorList>
            <person name="Gutierrez-Valencia J."/>
        </authorList>
    </citation>
    <scope>NUCLEOTIDE SEQUENCE</scope>
</reference>
<organism evidence="1 2">
    <name type="scientific">Linum tenue</name>
    <dbReference type="NCBI Taxonomy" id="586396"/>
    <lineage>
        <taxon>Eukaryota</taxon>
        <taxon>Viridiplantae</taxon>
        <taxon>Streptophyta</taxon>
        <taxon>Embryophyta</taxon>
        <taxon>Tracheophyta</taxon>
        <taxon>Spermatophyta</taxon>
        <taxon>Magnoliopsida</taxon>
        <taxon>eudicotyledons</taxon>
        <taxon>Gunneridae</taxon>
        <taxon>Pentapetalae</taxon>
        <taxon>rosids</taxon>
        <taxon>fabids</taxon>
        <taxon>Malpighiales</taxon>
        <taxon>Linaceae</taxon>
        <taxon>Linum</taxon>
    </lineage>
</organism>
<dbReference type="EMBL" id="CAMGYJ010000002">
    <property type="protein sequence ID" value="CAI0376464.1"/>
    <property type="molecule type" value="Genomic_DNA"/>
</dbReference>
<evidence type="ECO:0000313" key="2">
    <source>
        <dbReference type="Proteomes" id="UP001154282"/>
    </source>
</evidence>
<accession>A0AAV0GVR0</accession>
<name>A0AAV0GVR0_9ROSI</name>
<sequence>MTRRFSRQLAAAFDEAALAIKHKAPCESSGSEHFTPSVSNLVNSFFDCRPNAEKREKSHNMDFEESKGDHEGGCAGETVIIELEKLLKGATDDEERERIRSLTERDLASEIGERSSDGFKPRLMTHLRNAGLEAIRF</sequence>